<keyword evidence="6 7" id="KW-0472">Membrane</keyword>
<comment type="subcellular location">
    <subcellularLocation>
        <location evidence="1">Cell membrane</location>
        <topology evidence="1">Multi-pass membrane protein</topology>
    </subcellularLocation>
</comment>
<dbReference type="AlphaFoldDB" id="A0A1M6F0V1"/>
<dbReference type="Gene3D" id="1.20.120.1220">
    <property type="match status" value="1"/>
</dbReference>
<dbReference type="InterPro" id="IPR000045">
    <property type="entry name" value="Prepilin_IV_endopep_pep"/>
</dbReference>
<evidence type="ECO:0000256" key="2">
    <source>
        <dbReference type="ARBA" id="ARBA00005801"/>
    </source>
</evidence>
<feature type="domain" description="Prepilin type IV endopeptidase peptidase" evidence="8">
    <location>
        <begin position="104"/>
        <end position="209"/>
    </location>
</feature>
<feature type="transmembrane region" description="Helical" evidence="7">
    <location>
        <begin position="94"/>
        <end position="116"/>
    </location>
</feature>
<sequence length="254" mass="28279">MNTVISIFVFLYGIIIGSFLNVCIYRIPKEESIAYPPSHCSNCNNKLGWKDLFPVFSFLFLKGKCRYCGEKISIQYPLVELVNGLLYLSLLFKFGFGVKFILICLFISLILVIGIIDYKTQDIYDNTIYVGVVLGVLYIGVEKYLGGVSPFNYILGAVIAAGILALIAITTKAMGWGDVELVFIIGLFLGWPNALLMLFISIVLGGIVGSLLLIIKYKSIGGHYMAFGPYIALAGYITLMYGNEILNWYLKMFI</sequence>
<dbReference type="GO" id="GO:0004190">
    <property type="term" value="F:aspartic-type endopeptidase activity"/>
    <property type="evidence" value="ECO:0007669"/>
    <property type="project" value="InterPro"/>
</dbReference>
<dbReference type="Proteomes" id="UP000184241">
    <property type="component" value="Unassembled WGS sequence"/>
</dbReference>
<proteinExistence type="inferred from homology"/>
<dbReference type="GO" id="GO:0005886">
    <property type="term" value="C:plasma membrane"/>
    <property type="evidence" value="ECO:0007669"/>
    <property type="project" value="UniProtKB-SubCell"/>
</dbReference>
<dbReference type="EMBL" id="FQXU01000025">
    <property type="protein sequence ID" value="SHI91271.1"/>
    <property type="molecule type" value="Genomic_DNA"/>
</dbReference>
<protein>
    <submittedName>
        <fullName evidence="10">Leader peptidase (Prepilin peptidase) / N-methyltransferase</fullName>
    </submittedName>
</protein>
<feature type="transmembrane region" description="Helical" evidence="7">
    <location>
        <begin position="7"/>
        <end position="27"/>
    </location>
</feature>
<evidence type="ECO:0000256" key="7">
    <source>
        <dbReference type="SAM" id="Phobius"/>
    </source>
</evidence>
<dbReference type="GO" id="GO:0032259">
    <property type="term" value="P:methylation"/>
    <property type="evidence" value="ECO:0007669"/>
    <property type="project" value="UniProtKB-KW"/>
</dbReference>
<feature type="transmembrane region" description="Helical" evidence="7">
    <location>
        <begin position="182"/>
        <end position="215"/>
    </location>
</feature>
<keyword evidence="10" id="KW-0489">Methyltransferase</keyword>
<feature type="transmembrane region" description="Helical" evidence="7">
    <location>
        <begin position="123"/>
        <end position="141"/>
    </location>
</feature>
<dbReference type="RefSeq" id="WP_073022811.1">
    <property type="nucleotide sequence ID" value="NZ_FQXU01000025.1"/>
</dbReference>
<comment type="similarity">
    <text evidence="2">Belongs to the peptidase A24 family.</text>
</comment>
<evidence type="ECO:0000256" key="6">
    <source>
        <dbReference type="ARBA" id="ARBA00023136"/>
    </source>
</evidence>
<evidence type="ECO:0000256" key="3">
    <source>
        <dbReference type="ARBA" id="ARBA00022475"/>
    </source>
</evidence>
<feature type="transmembrane region" description="Helical" evidence="7">
    <location>
        <begin position="227"/>
        <end position="250"/>
    </location>
</feature>
<gene>
    <name evidence="10" type="ORF">SAMN02745941_04550</name>
</gene>
<keyword evidence="4 7" id="KW-0812">Transmembrane</keyword>
<evidence type="ECO:0000256" key="4">
    <source>
        <dbReference type="ARBA" id="ARBA00022692"/>
    </source>
</evidence>
<dbReference type="GO" id="GO:0008168">
    <property type="term" value="F:methyltransferase activity"/>
    <property type="evidence" value="ECO:0007669"/>
    <property type="project" value="UniProtKB-KW"/>
</dbReference>
<keyword evidence="3" id="KW-1003">Cell membrane</keyword>
<dbReference type="InterPro" id="IPR010627">
    <property type="entry name" value="Prepilin_pept_A24_N"/>
</dbReference>
<accession>A0A1M6F0V1</accession>
<dbReference type="Pfam" id="PF01478">
    <property type="entry name" value="Peptidase_A24"/>
    <property type="match status" value="1"/>
</dbReference>
<dbReference type="PANTHER" id="PTHR30487:SF0">
    <property type="entry name" value="PREPILIN LEADER PEPTIDASE_N-METHYLTRANSFERASE-RELATED"/>
    <property type="match status" value="1"/>
</dbReference>
<keyword evidence="10" id="KW-0808">Transferase</keyword>
<reference evidence="10 11" key="1">
    <citation type="submission" date="2016-11" db="EMBL/GenBank/DDBJ databases">
        <authorList>
            <person name="Jaros S."/>
            <person name="Januszkiewicz K."/>
            <person name="Wedrychowicz H."/>
        </authorList>
    </citation>
    <scope>NUCLEOTIDE SEQUENCE [LARGE SCALE GENOMIC DNA]</scope>
    <source>
        <strain evidence="10 11">DSM 6191</strain>
    </source>
</reference>
<dbReference type="Pfam" id="PF06750">
    <property type="entry name" value="A24_N_bact"/>
    <property type="match status" value="1"/>
</dbReference>
<evidence type="ECO:0000256" key="1">
    <source>
        <dbReference type="ARBA" id="ARBA00004651"/>
    </source>
</evidence>
<evidence type="ECO:0000313" key="10">
    <source>
        <dbReference type="EMBL" id="SHI91271.1"/>
    </source>
</evidence>
<feature type="domain" description="Prepilin peptidase A24 N-terminal" evidence="9">
    <location>
        <begin position="11"/>
        <end position="94"/>
    </location>
</feature>
<keyword evidence="5 7" id="KW-1133">Transmembrane helix</keyword>
<organism evidence="10 11">
    <name type="scientific">Clostridium intestinale DSM 6191</name>
    <dbReference type="NCBI Taxonomy" id="1121320"/>
    <lineage>
        <taxon>Bacteria</taxon>
        <taxon>Bacillati</taxon>
        <taxon>Bacillota</taxon>
        <taxon>Clostridia</taxon>
        <taxon>Eubacteriales</taxon>
        <taxon>Clostridiaceae</taxon>
        <taxon>Clostridium</taxon>
    </lineage>
</organism>
<evidence type="ECO:0000313" key="11">
    <source>
        <dbReference type="Proteomes" id="UP000184241"/>
    </source>
</evidence>
<dbReference type="InterPro" id="IPR050882">
    <property type="entry name" value="Prepilin_peptidase/N-MTase"/>
</dbReference>
<name>A0A1M6F0V1_9CLOT</name>
<feature type="transmembrane region" description="Helical" evidence="7">
    <location>
        <begin position="153"/>
        <end position="170"/>
    </location>
</feature>
<evidence type="ECO:0000259" key="9">
    <source>
        <dbReference type="Pfam" id="PF06750"/>
    </source>
</evidence>
<evidence type="ECO:0000259" key="8">
    <source>
        <dbReference type="Pfam" id="PF01478"/>
    </source>
</evidence>
<dbReference type="GO" id="GO:0006465">
    <property type="term" value="P:signal peptide processing"/>
    <property type="evidence" value="ECO:0007669"/>
    <property type="project" value="TreeGrafter"/>
</dbReference>
<dbReference type="PANTHER" id="PTHR30487">
    <property type="entry name" value="TYPE 4 PREPILIN-LIKE PROTEINS LEADER PEPTIDE-PROCESSING ENZYME"/>
    <property type="match status" value="1"/>
</dbReference>
<evidence type="ECO:0000256" key="5">
    <source>
        <dbReference type="ARBA" id="ARBA00022989"/>
    </source>
</evidence>